<organism evidence="1 2">
    <name type="scientific">Caballeronia sordidicola</name>
    <name type="common">Burkholderia sordidicola</name>
    <dbReference type="NCBI Taxonomy" id="196367"/>
    <lineage>
        <taxon>Bacteria</taxon>
        <taxon>Pseudomonadati</taxon>
        <taxon>Pseudomonadota</taxon>
        <taxon>Betaproteobacteria</taxon>
        <taxon>Burkholderiales</taxon>
        <taxon>Burkholderiaceae</taxon>
        <taxon>Caballeronia</taxon>
    </lineage>
</organism>
<dbReference type="Proteomes" id="UP000214720">
    <property type="component" value="Unassembled WGS sequence"/>
</dbReference>
<evidence type="ECO:0000313" key="2">
    <source>
        <dbReference type="Proteomes" id="UP000214720"/>
    </source>
</evidence>
<evidence type="ECO:0000313" key="1">
    <source>
        <dbReference type="EMBL" id="OXC76625.1"/>
    </source>
</evidence>
<proteinExistence type="predicted"/>
<dbReference type="AlphaFoldDB" id="A0A226WZL0"/>
<protein>
    <submittedName>
        <fullName evidence="1">Uncharacterized protein</fullName>
    </submittedName>
</protein>
<gene>
    <name evidence="1" type="ORF">BSU04_21650</name>
</gene>
<sequence>MDTTCWFQFVSKENSASLATFEQERFALRKVCHGGPLICLPNGIG</sequence>
<name>A0A226WZL0_CABSO</name>
<accession>A0A226WZL0</accession>
<comment type="caution">
    <text evidence="1">The sequence shown here is derived from an EMBL/GenBank/DDBJ whole genome shotgun (WGS) entry which is preliminary data.</text>
</comment>
<dbReference type="EMBL" id="MTHB01000123">
    <property type="protein sequence ID" value="OXC76625.1"/>
    <property type="molecule type" value="Genomic_DNA"/>
</dbReference>
<reference evidence="2" key="1">
    <citation type="submission" date="2017-01" db="EMBL/GenBank/DDBJ databases">
        <title>Genome Analysis of Deinococcus marmoris KOPRI26562.</title>
        <authorList>
            <person name="Kim J.H."/>
            <person name="Oh H.-M."/>
        </authorList>
    </citation>
    <scope>NUCLEOTIDE SEQUENCE [LARGE SCALE GENOMIC DNA]</scope>
    <source>
        <strain evidence="2">PAMC 26633</strain>
    </source>
</reference>